<dbReference type="GO" id="GO:0008270">
    <property type="term" value="F:zinc ion binding"/>
    <property type="evidence" value="ECO:0007669"/>
    <property type="project" value="UniProtKB-KW"/>
</dbReference>
<comment type="caution">
    <text evidence="10">The sequence shown here is derived from an EMBL/GenBank/DDBJ whole genome shotgun (WGS) entry which is preliminary data.</text>
</comment>
<keyword evidence="1" id="KW-0479">Metal-binding</keyword>
<organism evidence="10 11">
    <name type="scientific">Parasponia andersonii</name>
    <name type="common">Sponia andersonii</name>
    <dbReference type="NCBI Taxonomy" id="3476"/>
    <lineage>
        <taxon>Eukaryota</taxon>
        <taxon>Viridiplantae</taxon>
        <taxon>Streptophyta</taxon>
        <taxon>Embryophyta</taxon>
        <taxon>Tracheophyta</taxon>
        <taxon>Spermatophyta</taxon>
        <taxon>Magnoliopsida</taxon>
        <taxon>eudicotyledons</taxon>
        <taxon>Gunneridae</taxon>
        <taxon>Pentapetalae</taxon>
        <taxon>rosids</taxon>
        <taxon>fabids</taxon>
        <taxon>Rosales</taxon>
        <taxon>Cannabaceae</taxon>
        <taxon>Parasponia</taxon>
    </lineage>
</organism>
<dbReference type="InterPro" id="IPR013087">
    <property type="entry name" value="Znf_C2H2_type"/>
</dbReference>
<dbReference type="STRING" id="3476.A0A2P5CDS0"/>
<dbReference type="SUPFAM" id="SSF57667">
    <property type="entry name" value="beta-beta-alpha zinc fingers"/>
    <property type="match status" value="2"/>
</dbReference>
<reference evidence="11" key="1">
    <citation type="submission" date="2016-06" db="EMBL/GenBank/DDBJ databases">
        <title>Parallel loss of symbiosis genes in relatives of nitrogen-fixing non-legume Parasponia.</title>
        <authorList>
            <person name="Van Velzen R."/>
            <person name="Holmer R."/>
            <person name="Bu F."/>
            <person name="Rutten L."/>
            <person name="Van Zeijl A."/>
            <person name="Liu W."/>
            <person name="Santuari L."/>
            <person name="Cao Q."/>
            <person name="Sharma T."/>
            <person name="Shen D."/>
            <person name="Roswanjaya Y."/>
            <person name="Wardhani T."/>
            <person name="Kalhor M.S."/>
            <person name="Jansen J."/>
            <person name="Van den Hoogen J."/>
            <person name="Gungor B."/>
            <person name="Hartog M."/>
            <person name="Hontelez J."/>
            <person name="Verver J."/>
            <person name="Yang W.-C."/>
            <person name="Schijlen E."/>
            <person name="Repin R."/>
            <person name="Schilthuizen M."/>
            <person name="Schranz E."/>
            <person name="Heidstra R."/>
            <person name="Miyata K."/>
            <person name="Fedorova E."/>
            <person name="Kohlen W."/>
            <person name="Bisseling T."/>
            <person name="Smit S."/>
            <person name="Geurts R."/>
        </authorList>
    </citation>
    <scope>NUCLEOTIDE SEQUENCE [LARGE SCALE GENOMIC DNA]</scope>
    <source>
        <strain evidence="11">cv. WU1-14</strain>
    </source>
</reference>
<keyword evidence="5" id="KW-0805">Transcription regulation</keyword>
<name>A0A2P5CDS0_PARAD</name>
<dbReference type="GO" id="GO:0000976">
    <property type="term" value="F:transcription cis-regulatory region binding"/>
    <property type="evidence" value="ECO:0007669"/>
    <property type="project" value="TreeGrafter"/>
</dbReference>
<evidence type="ECO:0000256" key="4">
    <source>
        <dbReference type="ARBA" id="ARBA00022833"/>
    </source>
</evidence>
<dbReference type="PROSITE" id="PS50157">
    <property type="entry name" value="ZINC_FINGER_C2H2_2"/>
    <property type="match status" value="3"/>
</dbReference>
<evidence type="ECO:0000313" key="11">
    <source>
        <dbReference type="Proteomes" id="UP000237105"/>
    </source>
</evidence>
<dbReference type="OrthoDB" id="6077919at2759"/>
<evidence type="ECO:0000259" key="9">
    <source>
        <dbReference type="PROSITE" id="PS50157"/>
    </source>
</evidence>
<evidence type="ECO:0000256" key="1">
    <source>
        <dbReference type="ARBA" id="ARBA00022723"/>
    </source>
</evidence>
<feature type="domain" description="C2H2-type" evidence="9">
    <location>
        <begin position="314"/>
        <end position="341"/>
    </location>
</feature>
<dbReference type="SMART" id="SM00355">
    <property type="entry name" value="ZnF_C2H2"/>
    <property type="match status" value="3"/>
</dbReference>
<dbReference type="PANTHER" id="PTHR45988:SF18">
    <property type="entry name" value="C2H2-TYPE ZINC FINGER FAMILY PROTEIN"/>
    <property type="match status" value="1"/>
</dbReference>
<feature type="compositionally biased region" description="Basic and acidic residues" evidence="8">
    <location>
        <begin position="127"/>
        <end position="137"/>
    </location>
</feature>
<dbReference type="InterPro" id="IPR036236">
    <property type="entry name" value="Znf_C2H2_sf"/>
</dbReference>
<dbReference type="Pfam" id="PF13912">
    <property type="entry name" value="zf-C2H2_6"/>
    <property type="match status" value="3"/>
</dbReference>
<dbReference type="EMBL" id="JXTB01000142">
    <property type="protein sequence ID" value="PON59209.1"/>
    <property type="molecule type" value="Genomic_DNA"/>
</dbReference>
<proteinExistence type="predicted"/>
<evidence type="ECO:0000256" key="3">
    <source>
        <dbReference type="ARBA" id="ARBA00022771"/>
    </source>
</evidence>
<dbReference type="PANTHER" id="PTHR45988">
    <property type="entry name" value="C2H2 TYPE ZINC FINGER TRANSCRIPTION FACTOR FAMILY-RELATED"/>
    <property type="match status" value="1"/>
</dbReference>
<evidence type="ECO:0000256" key="7">
    <source>
        <dbReference type="PROSITE-ProRule" id="PRU00042"/>
    </source>
</evidence>
<evidence type="ECO:0000256" key="2">
    <source>
        <dbReference type="ARBA" id="ARBA00022737"/>
    </source>
</evidence>
<sequence>MEKEEQVFINGGSSYLEVNDPLLTHVCTICGKGFSSGKALGGHKRFHIQTERRAAASTPDECINGHFKTMKAKNPNMKDAATNENLCCVCGKDFPSTKALSGHMRSHPEREWRGIQPPMMLASERISCSHDAQKPKSDDDDDAADDDDDDDDEGEADDDYDHDINKTMSTAAITAVDLSEIIPPSWSKTDRRGRTVNPAVAAADGLLNLSRSGDLWLLKKKKKLKVRAVSEKGTLLRFSTTTTTCGIDTCNSEEKHVLFNDQPCDVRAMKKKKIKYCSEEKKRKSASVSGSIESDQENVSNKKVSTSTTTTNLYKCSSCDKSFSTFQALGGHRSTHNKDNYKKSSTTSKKEFQVVETVYSKLTNICGEIEDKKFSNATTAEDSEMHHVRSHDVTLPTELADPSMTMTDDDQIASSSEVDLLGGNRCTTKATTRRVLEFDLNELPNCVMVGNEEQS</sequence>
<dbReference type="AlphaFoldDB" id="A0A2P5CDS0"/>
<evidence type="ECO:0000256" key="8">
    <source>
        <dbReference type="SAM" id="MobiDB-lite"/>
    </source>
</evidence>
<keyword evidence="11" id="KW-1185">Reference proteome</keyword>
<gene>
    <name evidence="10" type="ORF">PanWU01x14_161360</name>
</gene>
<keyword evidence="3 7" id="KW-0863">Zinc-finger</keyword>
<keyword evidence="4" id="KW-0862">Zinc</keyword>
<evidence type="ECO:0000256" key="6">
    <source>
        <dbReference type="ARBA" id="ARBA00023163"/>
    </source>
</evidence>
<protein>
    <submittedName>
        <fullName evidence="10">TFIIH C1-like domain containing protein</fullName>
    </submittedName>
</protein>
<dbReference type="GO" id="GO:0005634">
    <property type="term" value="C:nucleus"/>
    <property type="evidence" value="ECO:0007669"/>
    <property type="project" value="TreeGrafter"/>
</dbReference>
<keyword evidence="2" id="KW-0677">Repeat</keyword>
<feature type="compositionally biased region" description="Acidic residues" evidence="8">
    <location>
        <begin position="138"/>
        <end position="161"/>
    </location>
</feature>
<feature type="region of interest" description="Disordered" evidence="8">
    <location>
        <begin position="127"/>
        <end position="164"/>
    </location>
</feature>
<dbReference type="GO" id="GO:0003700">
    <property type="term" value="F:DNA-binding transcription factor activity"/>
    <property type="evidence" value="ECO:0007669"/>
    <property type="project" value="InterPro"/>
</dbReference>
<evidence type="ECO:0000256" key="5">
    <source>
        <dbReference type="ARBA" id="ARBA00023015"/>
    </source>
</evidence>
<keyword evidence="6" id="KW-0804">Transcription</keyword>
<feature type="domain" description="C2H2-type" evidence="9">
    <location>
        <begin position="25"/>
        <end position="52"/>
    </location>
</feature>
<dbReference type="PROSITE" id="PS00028">
    <property type="entry name" value="ZINC_FINGER_C2H2_1"/>
    <property type="match status" value="3"/>
</dbReference>
<dbReference type="Proteomes" id="UP000237105">
    <property type="component" value="Unassembled WGS sequence"/>
</dbReference>
<feature type="domain" description="C2H2-type" evidence="9">
    <location>
        <begin position="85"/>
        <end position="112"/>
    </location>
</feature>
<evidence type="ECO:0000313" key="10">
    <source>
        <dbReference type="EMBL" id="PON59209.1"/>
    </source>
</evidence>
<accession>A0A2P5CDS0</accession>
<dbReference type="InterPro" id="IPR044653">
    <property type="entry name" value="AZF1/2/3-like"/>
</dbReference>
<dbReference type="Gene3D" id="3.30.160.60">
    <property type="entry name" value="Classic Zinc Finger"/>
    <property type="match status" value="2"/>
</dbReference>